<dbReference type="InterPro" id="IPR053154">
    <property type="entry name" value="c-di-AMP_regulator"/>
</dbReference>
<proteinExistence type="predicted"/>
<dbReference type="Gene3D" id="2.170.120.40">
    <property type="entry name" value="YbbR-like domain"/>
    <property type="match status" value="1"/>
</dbReference>
<evidence type="ECO:0000313" key="1">
    <source>
        <dbReference type="EMBL" id="KKO18027.1"/>
    </source>
</evidence>
<reference evidence="1 2" key="1">
    <citation type="journal article" date="2013" name="BMC Microbiol.">
        <title>Identification of the type II cytochrome c maturation pathway in anammox bacteria by comparative genomics.</title>
        <authorList>
            <person name="Ferousi C."/>
            <person name="Speth D.R."/>
            <person name="Reimann J."/>
            <person name="Op den Camp H.J."/>
            <person name="Allen J.W."/>
            <person name="Keltjens J.T."/>
            <person name="Jetten M.S."/>
        </authorList>
    </citation>
    <scope>NUCLEOTIDE SEQUENCE [LARGE SCALE GENOMIC DNA]</scope>
    <source>
        <strain evidence="1">RU1</strain>
    </source>
</reference>
<accession>A0A0M2UQ68</accession>
<comment type="caution">
    <text evidence="1">The sequence shown here is derived from an EMBL/GenBank/DDBJ whole genome shotgun (WGS) entry which is preliminary data.</text>
</comment>
<evidence type="ECO:0000313" key="2">
    <source>
        <dbReference type="Proteomes" id="UP000034954"/>
    </source>
</evidence>
<gene>
    <name evidence="1" type="ORF">BROFUL_03305</name>
</gene>
<dbReference type="Pfam" id="PF07949">
    <property type="entry name" value="YbbR"/>
    <property type="match status" value="1"/>
</dbReference>
<evidence type="ECO:0008006" key="3">
    <source>
        <dbReference type="Google" id="ProtNLM"/>
    </source>
</evidence>
<dbReference type="Gene3D" id="2.170.120.30">
    <property type="match status" value="1"/>
</dbReference>
<keyword evidence="2" id="KW-1185">Reference proteome</keyword>
<dbReference type="AlphaFoldDB" id="A0A0M2UQ68"/>
<dbReference type="PANTHER" id="PTHR37804">
    <property type="entry name" value="CDAA REGULATORY PROTEIN CDAR"/>
    <property type="match status" value="1"/>
</dbReference>
<organism evidence="1 2">
    <name type="scientific">Candidatus Brocadia fulgida</name>
    <dbReference type="NCBI Taxonomy" id="380242"/>
    <lineage>
        <taxon>Bacteria</taxon>
        <taxon>Pseudomonadati</taxon>
        <taxon>Planctomycetota</taxon>
        <taxon>Candidatus Brocadiia</taxon>
        <taxon>Candidatus Brocadiales</taxon>
        <taxon>Candidatus Brocadiaceae</taxon>
        <taxon>Candidatus Brocadia</taxon>
    </lineage>
</organism>
<dbReference type="InterPro" id="IPR012505">
    <property type="entry name" value="YbbR"/>
</dbReference>
<sequence>MKNIFTENLPTKLMALVMAFALWLYAINRHTGDLSATVSLTVSVPEGIAIVEQSTEEVTIHVQGPQNVIDTVDGMIKDHKIWAQYVIRESPDGIEDQLKQSIFIRREHLDLPPAVKLVSVYPDKIDVVLGKLQKKKLKVVLQKKGEPAVGYSVVNEFIFPGEVEVTGPLSALKEVSSINTVPVDISGISGEQNRTFPWRIEIDKRVAIRRGDKTVSLPVECKEDVRVWLQIVEQQDTRVLGKIKIKIISPAEYPYLIKLQDEFVEVKVKGPKLLLDKLNTDDVILYIDVTSLKPPGPYKQPIKSILPKNVEIADKLPEAHLDIRETQRSAEAR</sequence>
<protein>
    <recommendedName>
        <fullName evidence="3">YbbR-like protein</fullName>
    </recommendedName>
</protein>
<dbReference type="PANTHER" id="PTHR37804:SF1">
    <property type="entry name" value="CDAA REGULATORY PROTEIN CDAR"/>
    <property type="match status" value="1"/>
</dbReference>
<name>A0A0M2UQ68_9BACT</name>
<dbReference type="EMBL" id="LAQJ01000301">
    <property type="protein sequence ID" value="KKO18027.1"/>
    <property type="molecule type" value="Genomic_DNA"/>
</dbReference>
<dbReference type="Proteomes" id="UP000034954">
    <property type="component" value="Unassembled WGS sequence"/>
</dbReference>